<dbReference type="CDD" id="cd22823">
    <property type="entry name" value="Gal_Rha_Lectin"/>
    <property type="match status" value="1"/>
</dbReference>
<dbReference type="AlphaFoldDB" id="A0A9W6ZA48"/>
<dbReference type="Pfam" id="PF01758">
    <property type="entry name" value="SBF"/>
    <property type="match status" value="1"/>
</dbReference>
<reference evidence="9" key="1">
    <citation type="journal article" date="2023" name="Commun. Biol.">
        <title>Genome analysis of Parmales, the sister group of diatoms, reveals the evolutionary specialization of diatoms from phago-mixotrophs to photoautotrophs.</title>
        <authorList>
            <person name="Ban H."/>
            <person name="Sato S."/>
            <person name="Yoshikawa S."/>
            <person name="Yamada K."/>
            <person name="Nakamura Y."/>
            <person name="Ichinomiya M."/>
            <person name="Sato N."/>
            <person name="Blanc-Mathieu R."/>
            <person name="Endo H."/>
            <person name="Kuwata A."/>
            <person name="Ogata H."/>
        </authorList>
    </citation>
    <scope>NUCLEOTIDE SEQUENCE [LARGE SCALE GENOMIC DNA]</scope>
</reference>
<evidence type="ECO:0000313" key="8">
    <source>
        <dbReference type="EMBL" id="GMH48511.1"/>
    </source>
</evidence>
<feature type="transmembrane region" description="Helical" evidence="7">
    <location>
        <begin position="349"/>
        <end position="370"/>
    </location>
</feature>
<feature type="transmembrane region" description="Helical" evidence="7">
    <location>
        <begin position="177"/>
        <end position="197"/>
    </location>
</feature>
<evidence type="ECO:0000256" key="3">
    <source>
        <dbReference type="ARBA" id="ARBA00022692"/>
    </source>
</evidence>
<feature type="region of interest" description="Disordered" evidence="6">
    <location>
        <begin position="413"/>
        <end position="443"/>
    </location>
</feature>
<evidence type="ECO:0000256" key="6">
    <source>
        <dbReference type="SAM" id="MobiDB-lite"/>
    </source>
</evidence>
<dbReference type="PANTHER" id="PTHR10361">
    <property type="entry name" value="SODIUM-BILE ACID COTRANSPORTER"/>
    <property type="match status" value="1"/>
</dbReference>
<evidence type="ECO:0000256" key="5">
    <source>
        <dbReference type="ARBA" id="ARBA00023136"/>
    </source>
</evidence>
<dbReference type="InterPro" id="IPR004710">
    <property type="entry name" value="Bilac:Na_transpt"/>
</dbReference>
<feature type="transmembrane region" description="Helical" evidence="7">
    <location>
        <begin position="148"/>
        <end position="171"/>
    </location>
</feature>
<feature type="transmembrane region" description="Helical" evidence="7">
    <location>
        <begin position="382"/>
        <end position="404"/>
    </location>
</feature>
<keyword evidence="4 7" id="KW-1133">Transmembrane helix</keyword>
<keyword evidence="5 7" id="KW-0472">Membrane</keyword>
<dbReference type="Proteomes" id="UP001162640">
    <property type="component" value="Unassembled WGS sequence"/>
</dbReference>
<dbReference type="InterPro" id="IPR002657">
    <property type="entry name" value="BilAc:Na_symport/Acr3"/>
</dbReference>
<comment type="similarity">
    <text evidence="2">Belongs to the bile acid:sodium symporter (BASS) (TC 2.A.28) family.</text>
</comment>
<sequence>MSCSFTTCLTALKTADTSSLVCGAAAEQLSDLAIQISDSSSGSAMNDCDTAADWDNSAVSCAADVLAAIETLCKGKNECEFKATELLSDSSCCASYDSIDITSSCNDPTGIDTVTILSLLLICFIALSLGCTLTLDQFSEIWKNKKRAFLVGFASQFGFMPLFAWATAQWFGFSDLVATGVVLIGCAPGGSTSNLFTHWSKGNVALSIAMSSASTLAALFMMPLLIVIYIQTTFTKDSNVDIPFANIVITLLSIILPVVIGIAIRRKDATLSCCGDRKLHDIIEKVGGAFGALFLVAALVAGIRDNADLMDVQKYKNQWILSAMFEPMGCLFGFFVAKLTKLPPRDCRAVCLETGVQSQALIMALVALSWDGCERTEVLTFVVISTVWYVISSTWLVCFLRYVVAPWDGDEDEDEDAAKGAEGDKMTNVSAGAGEEMHLDNEL</sequence>
<comment type="caution">
    <text evidence="8">The sequence shown here is derived from an EMBL/GenBank/DDBJ whole genome shotgun (WGS) entry which is preliminary data.</text>
</comment>
<gene>
    <name evidence="8" type="ORF">TL16_g00306</name>
</gene>
<feature type="transmembrane region" description="Helical" evidence="7">
    <location>
        <begin position="114"/>
        <end position="136"/>
    </location>
</feature>
<accession>A0A9W6ZA48</accession>
<name>A0A9W6ZA48_9STRA</name>
<evidence type="ECO:0000256" key="2">
    <source>
        <dbReference type="ARBA" id="ARBA00006528"/>
    </source>
</evidence>
<protein>
    <submittedName>
        <fullName evidence="8">Uncharacterized protein</fullName>
    </submittedName>
</protein>
<dbReference type="EMBL" id="BLQM01000005">
    <property type="protein sequence ID" value="GMH48511.1"/>
    <property type="molecule type" value="Genomic_DNA"/>
</dbReference>
<feature type="transmembrane region" description="Helical" evidence="7">
    <location>
        <begin position="204"/>
        <end position="230"/>
    </location>
</feature>
<feature type="transmembrane region" description="Helical" evidence="7">
    <location>
        <begin position="242"/>
        <end position="264"/>
    </location>
</feature>
<evidence type="ECO:0000256" key="7">
    <source>
        <dbReference type="SAM" id="Phobius"/>
    </source>
</evidence>
<feature type="transmembrane region" description="Helical" evidence="7">
    <location>
        <begin position="319"/>
        <end position="337"/>
    </location>
</feature>
<dbReference type="InterPro" id="IPR038770">
    <property type="entry name" value="Na+/solute_symporter_sf"/>
</dbReference>
<organism evidence="8 9">
    <name type="scientific">Triparma laevis f. inornata</name>
    <dbReference type="NCBI Taxonomy" id="1714386"/>
    <lineage>
        <taxon>Eukaryota</taxon>
        <taxon>Sar</taxon>
        <taxon>Stramenopiles</taxon>
        <taxon>Ochrophyta</taxon>
        <taxon>Bolidophyceae</taxon>
        <taxon>Parmales</taxon>
        <taxon>Triparmaceae</taxon>
        <taxon>Triparma</taxon>
    </lineage>
</organism>
<dbReference type="Gene3D" id="1.20.1530.20">
    <property type="match status" value="1"/>
</dbReference>
<keyword evidence="3 7" id="KW-0812">Transmembrane</keyword>
<evidence type="ECO:0000256" key="1">
    <source>
        <dbReference type="ARBA" id="ARBA00004141"/>
    </source>
</evidence>
<proteinExistence type="inferred from homology"/>
<feature type="transmembrane region" description="Helical" evidence="7">
    <location>
        <begin position="285"/>
        <end position="303"/>
    </location>
</feature>
<evidence type="ECO:0000256" key="4">
    <source>
        <dbReference type="ARBA" id="ARBA00022989"/>
    </source>
</evidence>
<comment type="subcellular location">
    <subcellularLocation>
        <location evidence="1">Membrane</location>
        <topology evidence="1">Multi-pass membrane protein</topology>
    </subcellularLocation>
</comment>
<dbReference type="PANTHER" id="PTHR10361:SF28">
    <property type="entry name" value="P3 PROTEIN-RELATED"/>
    <property type="match status" value="1"/>
</dbReference>
<evidence type="ECO:0000313" key="9">
    <source>
        <dbReference type="Proteomes" id="UP001162640"/>
    </source>
</evidence>
<dbReference type="GO" id="GO:0016020">
    <property type="term" value="C:membrane"/>
    <property type="evidence" value="ECO:0007669"/>
    <property type="project" value="UniProtKB-SubCell"/>
</dbReference>